<evidence type="ECO:0000256" key="2">
    <source>
        <dbReference type="ARBA" id="ARBA00024200"/>
    </source>
</evidence>
<accession>A0A2I6S7P5</accession>
<dbReference type="InterPro" id="IPR016155">
    <property type="entry name" value="Mopterin_synth/thiamin_S_b"/>
</dbReference>
<dbReference type="RefSeq" id="WP_102247321.1">
    <property type="nucleotide sequence ID" value="NZ_CP025682.1"/>
</dbReference>
<dbReference type="InterPro" id="IPR012675">
    <property type="entry name" value="Beta-grasp_dom_sf"/>
</dbReference>
<reference evidence="4 5" key="1">
    <citation type="submission" date="2018-01" db="EMBL/GenBank/DDBJ databases">
        <authorList>
            <person name="Fu G.-Y."/>
        </authorList>
    </citation>
    <scope>NUCLEOTIDE SEQUENCE [LARGE SCALE GENOMIC DNA]</scope>
    <source>
        <strain evidence="4 5">SY39</strain>
    </source>
</reference>
<evidence type="ECO:0000256" key="1">
    <source>
        <dbReference type="ARBA" id="ARBA00022741"/>
    </source>
</evidence>
<dbReference type="InterPro" id="IPR003749">
    <property type="entry name" value="ThiS/MoaD-like"/>
</dbReference>
<evidence type="ECO:0000313" key="5">
    <source>
        <dbReference type="Proteomes" id="UP000242205"/>
    </source>
</evidence>
<dbReference type="PANTHER" id="PTHR33359:SF1">
    <property type="entry name" value="MOLYBDOPTERIN SYNTHASE SULFUR CARRIER SUBUNIT"/>
    <property type="match status" value="1"/>
</dbReference>
<dbReference type="PANTHER" id="PTHR33359">
    <property type="entry name" value="MOLYBDOPTERIN SYNTHASE SULFUR CARRIER SUBUNIT"/>
    <property type="match status" value="1"/>
</dbReference>
<organism evidence="4 5">
    <name type="scientific">Pseudazoarcus pumilus</name>
    <dbReference type="NCBI Taxonomy" id="2067960"/>
    <lineage>
        <taxon>Bacteria</taxon>
        <taxon>Pseudomonadati</taxon>
        <taxon>Pseudomonadota</taxon>
        <taxon>Betaproteobacteria</taxon>
        <taxon>Rhodocyclales</taxon>
        <taxon>Zoogloeaceae</taxon>
        <taxon>Pseudazoarcus</taxon>
    </lineage>
</organism>
<dbReference type="NCBIfam" id="TIGR01682">
    <property type="entry name" value="moaD"/>
    <property type="match status" value="1"/>
</dbReference>
<dbReference type="GO" id="GO:0006777">
    <property type="term" value="P:Mo-molybdopterin cofactor biosynthetic process"/>
    <property type="evidence" value="ECO:0007669"/>
    <property type="project" value="InterPro"/>
</dbReference>
<dbReference type="InterPro" id="IPR044672">
    <property type="entry name" value="MOCS2A"/>
</dbReference>
<evidence type="ECO:0000313" key="4">
    <source>
        <dbReference type="EMBL" id="AUN95272.1"/>
    </source>
</evidence>
<dbReference type="OrthoDB" id="9801945at2"/>
<proteinExistence type="inferred from homology"/>
<dbReference type="AlphaFoldDB" id="A0A2I6S7P5"/>
<dbReference type="Gene3D" id="3.10.20.30">
    <property type="match status" value="1"/>
</dbReference>
<sequence>MSVKVLYFAALRDAVDCSEESVELDGVGTIGELRARLAARGERWAPLAGSKNVRMARNQHMVPGDTAIADGDEIAFFPPVTGG</sequence>
<dbReference type="KEGG" id="atw:C0099_10230"/>
<dbReference type="Proteomes" id="UP000242205">
    <property type="component" value="Chromosome"/>
</dbReference>
<name>A0A2I6S7P5_9RHOO</name>
<dbReference type="UniPathway" id="UPA00344"/>
<evidence type="ECO:0000256" key="3">
    <source>
        <dbReference type="ARBA" id="ARBA00024247"/>
    </source>
</evidence>
<gene>
    <name evidence="4" type="primary">moaD</name>
    <name evidence="4" type="ORF">C0099_10230</name>
</gene>
<dbReference type="CDD" id="cd00754">
    <property type="entry name" value="Ubl_MoaD"/>
    <property type="match status" value="1"/>
</dbReference>
<dbReference type="GO" id="GO:0000166">
    <property type="term" value="F:nucleotide binding"/>
    <property type="evidence" value="ECO:0007669"/>
    <property type="project" value="UniProtKB-KW"/>
</dbReference>
<dbReference type="GO" id="GO:1990133">
    <property type="term" value="C:molybdopterin adenylyltransferase complex"/>
    <property type="evidence" value="ECO:0007669"/>
    <property type="project" value="TreeGrafter"/>
</dbReference>
<comment type="similarity">
    <text evidence="2">Belongs to the MoaD family.</text>
</comment>
<keyword evidence="1" id="KW-0547">Nucleotide-binding</keyword>
<dbReference type="Pfam" id="PF02597">
    <property type="entry name" value="ThiS"/>
    <property type="match status" value="1"/>
</dbReference>
<protein>
    <recommendedName>
        <fullName evidence="3">Molybdopterin synthase sulfur carrier subunit</fullName>
    </recommendedName>
</protein>
<dbReference type="EMBL" id="CP025682">
    <property type="protein sequence ID" value="AUN95272.1"/>
    <property type="molecule type" value="Genomic_DNA"/>
</dbReference>
<keyword evidence="5" id="KW-1185">Reference proteome</keyword>
<dbReference type="SUPFAM" id="SSF54285">
    <property type="entry name" value="MoaD/ThiS"/>
    <property type="match status" value="1"/>
</dbReference>